<dbReference type="EMBL" id="JABCKI010000801">
    <property type="protein sequence ID" value="KAG5649658.1"/>
    <property type="molecule type" value="Genomic_DNA"/>
</dbReference>
<dbReference type="OrthoDB" id="2588098at2759"/>
<gene>
    <name evidence="1" type="ORF">H0H81_002664</name>
</gene>
<accession>A0A9P7GGM1</accession>
<evidence type="ECO:0000313" key="2">
    <source>
        <dbReference type="Proteomes" id="UP000717328"/>
    </source>
</evidence>
<evidence type="ECO:0000313" key="1">
    <source>
        <dbReference type="EMBL" id="KAG5649658.1"/>
    </source>
</evidence>
<keyword evidence="2" id="KW-1185">Reference proteome</keyword>
<name>A0A9P7GGM1_9AGAR</name>
<dbReference type="Proteomes" id="UP000717328">
    <property type="component" value="Unassembled WGS sequence"/>
</dbReference>
<protein>
    <submittedName>
        <fullName evidence="1">Uncharacterized protein</fullName>
    </submittedName>
</protein>
<organism evidence="1 2">
    <name type="scientific">Sphagnurus paluster</name>
    <dbReference type="NCBI Taxonomy" id="117069"/>
    <lineage>
        <taxon>Eukaryota</taxon>
        <taxon>Fungi</taxon>
        <taxon>Dikarya</taxon>
        <taxon>Basidiomycota</taxon>
        <taxon>Agaricomycotina</taxon>
        <taxon>Agaricomycetes</taxon>
        <taxon>Agaricomycetidae</taxon>
        <taxon>Agaricales</taxon>
        <taxon>Tricholomatineae</taxon>
        <taxon>Lyophyllaceae</taxon>
        <taxon>Sphagnurus</taxon>
    </lineage>
</organism>
<reference evidence="1" key="1">
    <citation type="submission" date="2021-02" db="EMBL/GenBank/DDBJ databases">
        <authorList>
            <person name="Nieuwenhuis M."/>
            <person name="Van De Peppel L.J.J."/>
        </authorList>
    </citation>
    <scope>NUCLEOTIDE SEQUENCE</scope>
    <source>
        <strain evidence="1">D49</strain>
    </source>
</reference>
<comment type="caution">
    <text evidence="1">The sequence shown here is derived from an EMBL/GenBank/DDBJ whole genome shotgun (WGS) entry which is preliminary data.</text>
</comment>
<reference evidence="1" key="2">
    <citation type="submission" date="2021-10" db="EMBL/GenBank/DDBJ databases">
        <title>Phylogenomics reveals ancestral predisposition of the termite-cultivated fungus Termitomyces towards a domesticated lifestyle.</title>
        <authorList>
            <person name="Auxier B."/>
            <person name="Grum-Grzhimaylo A."/>
            <person name="Cardenas M.E."/>
            <person name="Lodge J.D."/>
            <person name="Laessoe T."/>
            <person name="Pedersen O."/>
            <person name="Smith M.E."/>
            <person name="Kuyper T.W."/>
            <person name="Franco-Molano E.A."/>
            <person name="Baroni T.J."/>
            <person name="Aanen D.K."/>
        </authorList>
    </citation>
    <scope>NUCLEOTIDE SEQUENCE</scope>
    <source>
        <strain evidence="1">D49</strain>
    </source>
</reference>
<sequence>MLEKIQEIMMISSHASLIPYLVVPITPVNPSVYGAEYLGSWGGHRLMLISDYSEKGRYPNGVLTAEDEVNLYLAAEEWETVPHISLPDNPVAFAHDKVWVLRNLTQGVYVRSDAFRMAAEDMEGPEAMRGRTLADVLLSEIHWSCESDHGISGSGKWAGDRFDICVGDAVDDEEGWED</sequence>
<dbReference type="AlphaFoldDB" id="A0A9P7GGM1"/>
<proteinExistence type="predicted"/>